<dbReference type="InterPro" id="IPR008927">
    <property type="entry name" value="6-PGluconate_DH-like_C_sf"/>
</dbReference>
<evidence type="ECO:0000313" key="4">
    <source>
        <dbReference type="Proteomes" id="UP000220840"/>
    </source>
</evidence>
<dbReference type="SUPFAM" id="SSF51735">
    <property type="entry name" value="NAD(P)-binding Rossmann-fold domains"/>
    <property type="match status" value="1"/>
</dbReference>
<keyword evidence="4" id="KW-1185">Reference proteome</keyword>
<dbReference type="InterPro" id="IPR037108">
    <property type="entry name" value="TM1727-like_C_sf"/>
</dbReference>
<dbReference type="Pfam" id="PF10728">
    <property type="entry name" value="DUF2520"/>
    <property type="match status" value="1"/>
</dbReference>
<sequence>MEVVLISLKIGFIGPGKVGVNLGRYFTHNKLYVTGFYGQNFISAKEASIITNSKYYVNIEDIIKESNIIFITTPDDIISIIDKKISEFDLRGRCICHCSGSLKSCVLSNAKSAGALIYSIHPIFAFPNKNVIMRDLKEIYFSIEGDNLESQNISKKTDANLKFNSHLLIVDLLNKLPNKYFIRNGEIDSKYHLCNVIVSNLVLSLINIGTGYLKYFDLSEEEALKALKPLIYGNMNNIFENGFLNSLTGPVVRGDLETIKKHKASLFEEHNKFYDILSLNLLELACKKENAMNQNNFCKIQKYEEIYELLKGAESNEKHNSNI</sequence>
<dbReference type="Gene3D" id="1.10.1040.20">
    <property type="entry name" value="ProC-like, C-terminal domain"/>
    <property type="match status" value="1"/>
</dbReference>
<name>A0A2A7MHV6_9CLOT</name>
<evidence type="ECO:0000259" key="2">
    <source>
        <dbReference type="Pfam" id="PF10728"/>
    </source>
</evidence>
<dbReference type="RefSeq" id="WP_097919282.1">
    <property type="nucleotide sequence ID" value="NZ_CAMRXB010000073.1"/>
</dbReference>
<evidence type="ECO:0000313" key="3">
    <source>
        <dbReference type="EMBL" id="PEG31150.1"/>
    </source>
</evidence>
<dbReference type="AlphaFoldDB" id="A0A2A7MHV6"/>
<dbReference type="EMBL" id="PDCJ01000001">
    <property type="protein sequence ID" value="PEG31150.1"/>
    <property type="molecule type" value="Genomic_DNA"/>
</dbReference>
<evidence type="ECO:0000259" key="1">
    <source>
        <dbReference type="Pfam" id="PF10727"/>
    </source>
</evidence>
<organism evidence="3 4">
    <name type="scientific">Clostridium neonatale</name>
    <dbReference type="NCBI Taxonomy" id="137838"/>
    <lineage>
        <taxon>Bacteria</taxon>
        <taxon>Bacillati</taxon>
        <taxon>Bacillota</taxon>
        <taxon>Clostridia</taxon>
        <taxon>Eubacteriales</taxon>
        <taxon>Clostridiaceae</taxon>
        <taxon>Clostridium</taxon>
    </lineage>
</organism>
<feature type="domain" description="DUF2520" evidence="2">
    <location>
        <begin position="170"/>
        <end position="279"/>
    </location>
</feature>
<dbReference type="InterPro" id="IPR018931">
    <property type="entry name" value="DUF2520"/>
</dbReference>
<comment type="caution">
    <text evidence="3">The sequence shown here is derived from an EMBL/GenBank/DDBJ whole genome shotgun (WGS) entry which is preliminary data.</text>
</comment>
<dbReference type="PANTHER" id="PTHR40459">
    <property type="entry name" value="CONSERVED HYPOTHETICAL ALANINE AND LEUCINE RICH PROTEIN"/>
    <property type="match status" value="1"/>
</dbReference>
<protein>
    <submittedName>
        <fullName evidence="3">6-phosphogluconate dehydrogenase</fullName>
    </submittedName>
</protein>
<accession>A0A2A7MHV6</accession>
<dbReference type="InterPro" id="IPR036291">
    <property type="entry name" value="NAD(P)-bd_dom_sf"/>
</dbReference>
<reference evidence="3 4" key="1">
    <citation type="submission" date="2017-10" db="EMBL/GenBank/DDBJ databases">
        <title>Effective Description of Clostridium neonatale sp. nov. linked to necrotizing enterocolitis in neonates and a clarification of species assignable to the genus Clostridium (Prazmowski 1880) emend. Lawson and Rainey 2016.</title>
        <authorList>
            <person name="Bernard K."/>
            <person name="Burdz T."/>
            <person name="Wiebe D."/>
            <person name="Balcewich B."/>
            <person name="Alfa M."/>
            <person name="Bernier A.-M."/>
        </authorList>
    </citation>
    <scope>NUCLEOTIDE SEQUENCE [LARGE SCALE GENOMIC DNA]</scope>
    <source>
        <strain evidence="3 4">LCDC99A005</strain>
    </source>
</reference>
<dbReference type="Proteomes" id="UP000220840">
    <property type="component" value="Unassembled WGS sequence"/>
</dbReference>
<proteinExistence type="predicted"/>
<dbReference type="InterPro" id="IPR019665">
    <property type="entry name" value="OxRdtase/DH_put_Rossmann_dom"/>
</dbReference>
<dbReference type="STRING" id="137838.GCA_001458595_02536"/>
<dbReference type="OrthoDB" id="9810755at2"/>
<dbReference type="SUPFAM" id="SSF48179">
    <property type="entry name" value="6-phosphogluconate dehydrogenase C-terminal domain-like"/>
    <property type="match status" value="1"/>
</dbReference>
<dbReference type="Gene3D" id="3.40.50.720">
    <property type="entry name" value="NAD(P)-binding Rossmann-like Domain"/>
    <property type="match status" value="1"/>
</dbReference>
<dbReference type="PANTHER" id="PTHR40459:SF1">
    <property type="entry name" value="CONSERVED HYPOTHETICAL ALANINE AND LEUCINE RICH PROTEIN"/>
    <property type="match status" value="1"/>
</dbReference>
<dbReference type="Pfam" id="PF10727">
    <property type="entry name" value="Rossmann-like"/>
    <property type="match status" value="1"/>
</dbReference>
<feature type="domain" description="Putative oxidoreductase/dehydrogenase Rossmann-like" evidence="1">
    <location>
        <begin position="7"/>
        <end position="122"/>
    </location>
</feature>
<gene>
    <name evidence="3" type="ORF">CQ394_05340</name>
</gene>